<dbReference type="AlphaFoldDB" id="A0AAV4WYI6"/>
<reference evidence="1 2" key="1">
    <citation type="submission" date="2021-06" db="EMBL/GenBank/DDBJ databases">
        <title>Caerostris extrusa draft genome.</title>
        <authorList>
            <person name="Kono N."/>
            <person name="Arakawa K."/>
        </authorList>
    </citation>
    <scope>NUCLEOTIDE SEQUENCE [LARGE SCALE GENOMIC DNA]</scope>
</reference>
<organism evidence="1 2">
    <name type="scientific">Caerostris extrusa</name>
    <name type="common">Bark spider</name>
    <name type="synonym">Caerostris bankana</name>
    <dbReference type="NCBI Taxonomy" id="172846"/>
    <lineage>
        <taxon>Eukaryota</taxon>
        <taxon>Metazoa</taxon>
        <taxon>Ecdysozoa</taxon>
        <taxon>Arthropoda</taxon>
        <taxon>Chelicerata</taxon>
        <taxon>Arachnida</taxon>
        <taxon>Araneae</taxon>
        <taxon>Araneomorphae</taxon>
        <taxon>Entelegynae</taxon>
        <taxon>Araneoidea</taxon>
        <taxon>Araneidae</taxon>
        <taxon>Caerostris</taxon>
    </lineage>
</organism>
<evidence type="ECO:0000313" key="2">
    <source>
        <dbReference type="Proteomes" id="UP001054945"/>
    </source>
</evidence>
<dbReference type="EMBL" id="BPLR01016988">
    <property type="protein sequence ID" value="GIY87867.1"/>
    <property type="molecule type" value="Genomic_DNA"/>
</dbReference>
<name>A0AAV4WYI6_CAEEX</name>
<proteinExistence type="predicted"/>
<evidence type="ECO:0000313" key="1">
    <source>
        <dbReference type="EMBL" id="GIY87867.1"/>
    </source>
</evidence>
<keyword evidence="2" id="KW-1185">Reference proteome</keyword>
<dbReference type="Proteomes" id="UP001054945">
    <property type="component" value="Unassembled WGS sequence"/>
</dbReference>
<gene>
    <name evidence="1" type="ORF">CEXT_494621</name>
</gene>
<accession>A0AAV4WYI6</accession>
<protein>
    <submittedName>
        <fullName evidence="1">Uncharacterized protein</fullName>
    </submittedName>
</protein>
<comment type="caution">
    <text evidence="1">The sequence shown here is derived from an EMBL/GenBank/DDBJ whole genome shotgun (WGS) entry which is preliminary data.</text>
</comment>
<sequence length="119" mass="13388">MCPILIVNLKYPLLDNFDKRPTRDSSYLPEVKGTGFGLQCNLFENYLAVGKNTSNYEGEICADQEATKQLMALYLLLGRVVFCFYSQAVISALSRNRLPAPNPGRSRLCDWTVLDMAVM</sequence>